<comment type="caution">
    <text evidence="1">The sequence shown here is derived from an EMBL/GenBank/DDBJ whole genome shotgun (WGS) entry which is preliminary data.</text>
</comment>
<proteinExistence type="predicted"/>
<evidence type="ECO:0000313" key="1">
    <source>
        <dbReference type="EMBL" id="KAI3687848.1"/>
    </source>
</evidence>
<keyword evidence="2" id="KW-1185">Reference proteome</keyword>
<reference evidence="1 2" key="2">
    <citation type="journal article" date="2022" name="Mol. Ecol. Resour.">
        <title>The genomes of chicory, endive, great burdock and yacon provide insights into Asteraceae paleo-polyploidization history and plant inulin production.</title>
        <authorList>
            <person name="Fan W."/>
            <person name="Wang S."/>
            <person name="Wang H."/>
            <person name="Wang A."/>
            <person name="Jiang F."/>
            <person name="Liu H."/>
            <person name="Zhao H."/>
            <person name="Xu D."/>
            <person name="Zhang Y."/>
        </authorList>
    </citation>
    <scope>NUCLEOTIDE SEQUENCE [LARGE SCALE GENOMIC DNA]</scope>
    <source>
        <strain evidence="2">cv. Yunnan</strain>
        <tissue evidence="1">Leaves</tissue>
    </source>
</reference>
<dbReference type="EMBL" id="CM042044">
    <property type="protein sequence ID" value="KAI3687848.1"/>
    <property type="molecule type" value="Genomic_DNA"/>
</dbReference>
<gene>
    <name evidence="1" type="ORF">L1987_81551</name>
</gene>
<reference evidence="2" key="1">
    <citation type="journal article" date="2022" name="Mol. Ecol. Resour.">
        <title>The genomes of chicory, endive, great burdock and yacon provide insights into Asteraceae palaeo-polyploidization history and plant inulin production.</title>
        <authorList>
            <person name="Fan W."/>
            <person name="Wang S."/>
            <person name="Wang H."/>
            <person name="Wang A."/>
            <person name="Jiang F."/>
            <person name="Liu H."/>
            <person name="Zhao H."/>
            <person name="Xu D."/>
            <person name="Zhang Y."/>
        </authorList>
    </citation>
    <scope>NUCLEOTIDE SEQUENCE [LARGE SCALE GENOMIC DNA]</scope>
    <source>
        <strain evidence="2">cv. Yunnan</strain>
    </source>
</reference>
<evidence type="ECO:0000313" key="2">
    <source>
        <dbReference type="Proteomes" id="UP001056120"/>
    </source>
</evidence>
<protein>
    <submittedName>
        <fullName evidence="1">Uncharacterized protein</fullName>
    </submittedName>
</protein>
<name>A0ACB8YRD7_9ASTR</name>
<organism evidence="1 2">
    <name type="scientific">Smallanthus sonchifolius</name>
    <dbReference type="NCBI Taxonomy" id="185202"/>
    <lineage>
        <taxon>Eukaryota</taxon>
        <taxon>Viridiplantae</taxon>
        <taxon>Streptophyta</taxon>
        <taxon>Embryophyta</taxon>
        <taxon>Tracheophyta</taxon>
        <taxon>Spermatophyta</taxon>
        <taxon>Magnoliopsida</taxon>
        <taxon>eudicotyledons</taxon>
        <taxon>Gunneridae</taxon>
        <taxon>Pentapetalae</taxon>
        <taxon>asterids</taxon>
        <taxon>campanulids</taxon>
        <taxon>Asterales</taxon>
        <taxon>Asteraceae</taxon>
        <taxon>Asteroideae</taxon>
        <taxon>Heliantheae alliance</taxon>
        <taxon>Millerieae</taxon>
        <taxon>Smallanthus</taxon>
    </lineage>
</organism>
<dbReference type="Proteomes" id="UP001056120">
    <property type="component" value="Linkage Group LG27"/>
</dbReference>
<sequence>MADLHFVLFPLMAQGHLLPMVDIARILAQRGATVTIITTLLDANRIRPVISRAIEAKFKIQLLELQLQLALVGLPEGCESFDMLLSFDYWKYLSAATDLLEQPAEDLLRQLSPPPDCIISDFLFP</sequence>
<accession>A0ACB8YRD7</accession>